<reference evidence="1 2" key="1">
    <citation type="submission" date="2016-11" db="EMBL/GenBank/DDBJ databases">
        <authorList>
            <person name="Jaros S."/>
            <person name="Januszkiewicz K."/>
            <person name="Wedrychowicz H."/>
        </authorList>
    </citation>
    <scope>NUCLEOTIDE SEQUENCE [LARGE SCALE GENOMIC DNA]</scope>
    <source>
        <strain evidence="1 2">DSM 45408</strain>
    </source>
</reference>
<dbReference type="EMBL" id="FQVX01000001">
    <property type="protein sequence ID" value="SHF69606.1"/>
    <property type="molecule type" value="Genomic_DNA"/>
</dbReference>
<dbReference type="RefSeq" id="WP_073418414.1">
    <property type="nucleotide sequence ID" value="NZ_FQVX01000001.1"/>
</dbReference>
<protein>
    <submittedName>
        <fullName evidence="1">Uncharacterized protein</fullName>
    </submittedName>
</protein>
<evidence type="ECO:0000313" key="1">
    <source>
        <dbReference type="EMBL" id="SHF69606.1"/>
    </source>
</evidence>
<name>A0A1M5DRQ5_9ACTN</name>
<organism evidence="1 2">
    <name type="scientific">Geodermatophilus nigrescens</name>
    <dbReference type="NCBI Taxonomy" id="1070870"/>
    <lineage>
        <taxon>Bacteria</taxon>
        <taxon>Bacillati</taxon>
        <taxon>Actinomycetota</taxon>
        <taxon>Actinomycetes</taxon>
        <taxon>Geodermatophilales</taxon>
        <taxon>Geodermatophilaceae</taxon>
        <taxon>Geodermatophilus</taxon>
    </lineage>
</organism>
<proteinExistence type="predicted"/>
<accession>A0A1M5DRQ5</accession>
<keyword evidence="2" id="KW-1185">Reference proteome</keyword>
<dbReference type="STRING" id="1070870.SAMN05444351_0503"/>
<evidence type="ECO:0000313" key="2">
    <source>
        <dbReference type="Proteomes" id="UP000184471"/>
    </source>
</evidence>
<sequence length="60" mass="6838">MPRWRITHLEDAPALAHRPGLELKYDDGRNRVWLPTGDGTVLVERLDPATGVWHADPPRD</sequence>
<dbReference type="OrthoDB" id="5195641at2"/>
<gene>
    <name evidence="1" type="ORF">SAMN05444351_0503</name>
</gene>
<dbReference type="AlphaFoldDB" id="A0A1M5DRQ5"/>
<dbReference type="Proteomes" id="UP000184471">
    <property type="component" value="Unassembled WGS sequence"/>
</dbReference>